<dbReference type="InterPro" id="IPR007529">
    <property type="entry name" value="Znf_HIT"/>
</dbReference>
<dbReference type="WBParaSite" id="MhA1_Contig121.frz3.fgene7">
    <property type="protein sequence ID" value="MhA1_Contig121.frz3.fgene7"/>
    <property type="gene ID" value="MhA1_Contig121.frz3.fgene7"/>
</dbReference>
<dbReference type="PROSITE" id="PS51083">
    <property type="entry name" value="ZF_HIT"/>
    <property type="match status" value="1"/>
</dbReference>
<dbReference type="GO" id="GO:0003735">
    <property type="term" value="F:structural constituent of ribosome"/>
    <property type="evidence" value="ECO:0007669"/>
    <property type="project" value="TreeGrafter"/>
</dbReference>
<dbReference type="OMA" id="GHRECSE"/>
<dbReference type="Gene3D" id="3.30.60.190">
    <property type="match status" value="1"/>
</dbReference>
<dbReference type="Pfam" id="PF00829">
    <property type="entry name" value="Ribosomal_L21p"/>
    <property type="match status" value="1"/>
</dbReference>
<keyword evidence="3" id="KW-0479">Metal-binding</keyword>
<keyword evidence="3" id="KW-0863">Zinc-finger</keyword>
<dbReference type="Proteomes" id="UP000095281">
    <property type="component" value="Unplaced"/>
</dbReference>
<accession>A0A1I8B111</accession>
<dbReference type="SUPFAM" id="SSF141091">
    <property type="entry name" value="L21p-like"/>
    <property type="match status" value="1"/>
</dbReference>
<dbReference type="CDD" id="cd23024">
    <property type="entry name" value="zf-HIT_ZNHIT2-3"/>
    <property type="match status" value="1"/>
</dbReference>
<evidence type="ECO:0000256" key="3">
    <source>
        <dbReference type="PROSITE-ProRule" id="PRU00453"/>
    </source>
</evidence>
<dbReference type="GO" id="GO:0005762">
    <property type="term" value="C:mitochondrial large ribosomal subunit"/>
    <property type="evidence" value="ECO:0007669"/>
    <property type="project" value="TreeGrafter"/>
</dbReference>
<evidence type="ECO:0000313" key="6">
    <source>
        <dbReference type="WBParaSite" id="MhA1_Contig121.frz3.fgene7"/>
    </source>
</evidence>
<feature type="domain" description="HIT-type" evidence="4">
    <location>
        <begin position="21"/>
        <end position="55"/>
    </location>
</feature>
<organism evidence="5 6">
    <name type="scientific">Meloidogyne hapla</name>
    <name type="common">Root-knot nematode worm</name>
    <dbReference type="NCBI Taxonomy" id="6305"/>
    <lineage>
        <taxon>Eukaryota</taxon>
        <taxon>Metazoa</taxon>
        <taxon>Ecdysozoa</taxon>
        <taxon>Nematoda</taxon>
        <taxon>Chromadorea</taxon>
        <taxon>Rhabditida</taxon>
        <taxon>Tylenchina</taxon>
        <taxon>Tylenchomorpha</taxon>
        <taxon>Tylenchoidea</taxon>
        <taxon>Meloidogynidae</taxon>
        <taxon>Meloidogyninae</taxon>
        <taxon>Meloidogyne</taxon>
    </lineage>
</organism>
<dbReference type="InterPro" id="IPR036164">
    <property type="entry name" value="bL21-like_sf"/>
</dbReference>
<evidence type="ECO:0000256" key="2">
    <source>
        <dbReference type="ARBA" id="ARBA00044129"/>
    </source>
</evidence>
<dbReference type="GO" id="GO:0008270">
    <property type="term" value="F:zinc ion binding"/>
    <property type="evidence" value="ECO:0007669"/>
    <property type="project" value="UniProtKB-UniRule"/>
</dbReference>
<reference evidence="6" key="1">
    <citation type="submission" date="2016-11" db="UniProtKB">
        <authorList>
            <consortium name="WormBaseParasite"/>
        </authorList>
    </citation>
    <scope>IDENTIFICATION</scope>
</reference>
<evidence type="ECO:0000256" key="1">
    <source>
        <dbReference type="ARBA" id="ARBA00008563"/>
    </source>
</evidence>
<evidence type="ECO:0000259" key="4">
    <source>
        <dbReference type="PROSITE" id="PS51083"/>
    </source>
</evidence>
<sequence length="395" mass="46417">MLSMDGSFIPLHNKILDFKSCSFCPTDKKDIYKCPKCQKFYCSIRCYRSKKHLECSELFFRMQCEELMEDSAEEKNKATSSINRPITTFEQYMQEQNHNKQELDERQLNPEIPLEISPDEQLLFDSDDEPEYLGDVVDSALRQYKTIDDEELDRNLLAAGLPIVLEKGSEEETQEQLENLYENLDDDEKKKFTQMAEGLFEKDFLEYTNCFQLLRMNNLLFRPFLCKRFVRHDMTSSASERASSHSRDRSRNVIEPEAYMVKEKRDFVVQNIKRVISDPTRKLFAIIYIQNRQFKVMQDDLIHIENNTPVDVGDEIKFEKILSVGGIDFTLFGRPLLDSKYVHVQATVIEKTTTSPEIAYNFNTMYIHNPLWLSQELNVIRINNINIEDAAFEME</sequence>
<protein>
    <recommendedName>
        <fullName evidence="2">Large ribosomal subunit protein bL21m</fullName>
    </recommendedName>
</protein>
<dbReference type="AlphaFoldDB" id="A0A1I8B111"/>
<proteinExistence type="inferred from homology"/>
<keyword evidence="5" id="KW-1185">Reference proteome</keyword>
<dbReference type="SUPFAM" id="SSF144232">
    <property type="entry name" value="HIT/MYND zinc finger-like"/>
    <property type="match status" value="1"/>
</dbReference>
<dbReference type="InterPro" id="IPR028909">
    <property type="entry name" value="bL21-like"/>
</dbReference>
<name>A0A1I8B111_MELHA</name>
<evidence type="ECO:0000313" key="5">
    <source>
        <dbReference type="Proteomes" id="UP000095281"/>
    </source>
</evidence>
<comment type="similarity">
    <text evidence="1">Belongs to the bacterial ribosomal protein bL21 family.</text>
</comment>
<dbReference type="PANTHER" id="PTHR21349">
    <property type="entry name" value="50S RIBOSOMAL PROTEIN L21"/>
    <property type="match status" value="1"/>
</dbReference>
<dbReference type="PANTHER" id="PTHR21349:SF0">
    <property type="entry name" value="LARGE RIBOSOMAL SUBUNIT PROTEIN BL21M"/>
    <property type="match status" value="1"/>
</dbReference>
<keyword evidence="3" id="KW-0862">Zinc</keyword>